<gene>
    <name evidence="10 13" type="primary">cas1</name>
    <name evidence="11" type="ORF">ALV80_03120</name>
    <name evidence="13" type="ORF">BDKNPLJD_02233</name>
    <name evidence="12" type="ORF">IMAU50013_00586</name>
</gene>
<dbReference type="Proteomes" id="UP000601587">
    <property type="component" value="Unassembled WGS sequence"/>
</dbReference>
<dbReference type="Pfam" id="PF01867">
    <property type="entry name" value="Cas_Cas1"/>
    <property type="match status" value="1"/>
</dbReference>
<keyword evidence="6 10" id="KW-0051">Antiviral defense</keyword>
<comment type="similarity">
    <text evidence="10">Belongs to the CRISPR-associated endonuclease Cas1 family.</text>
</comment>
<evidence type="ECO:0000256" key="6">
    <source>
        <dbReference type="ARBA" id="ARBA00023118"/>
    </source>
</evidence>
<dbReference type="InterPro" id="IPR042211">
    <property type="entry name" value="CRISPR-assoc_Cas1_N"/>
</dbReference>
<keyword evidence="2 10" id="KW-0479">Metal-binding</keyword>
<dbReference type="GO" id="GO:0003677">
    <property type="term" value="F:DNA binding"/>
    <property type="evidence" value="ECO:0007669"/>
    <property type="project" value="UniProtKB-KW"/>
</dbReference>
<evidence type="ECO:0000256" key="10">
    <source>
        <dbReference type="HAMAP-Rule" id="MF_01470"/>
    </source>
</evidence>
<dbReference type="NCBIfam" id="TIGR00287">
    <property type="entry name" value="cas1"/>
    <property type="match status" value="1"/>
</dbReference>
<dbReference type="EC" id="3.1.-.-" evidence="10"/>
<feature type="binding site" evidence="10">
    <location>
        <position position="249"/>
    </location>
    <ligand>
        <name>Mn(2+)</name>
        <dbReference type="ChEBI" id="CHEBI:29035"/>
    </ligand>
</feature>
<dbReference type="Gene3D" id="1.20.120.920">
    <property type="entry name" value="CRISPR-associated endonuclease Cas1, C-terminal domain"/>
    <property type="match status" value="1"/>
</dbReference>
<evidence type="ECO:0000313" key="11">
    <source>
        <dbReference type="EMBL" id="ALI52183.1"/>
    </source>
</evidence>
<proteinExistence type="inferred from homology"/>
<evidence type="ECO:0000313" key="14">
    <source>
        <dbReference type="Proteomes" id="UP000063930"/>
    </source>
</evidence>
<keyword evidence="7 10" id="KW-0238">DNA-binding</keyword>
<dbReference type="Gene3D" id="3.100.10.20">
    <property type="entry name" value="CRISPR-associated endonuclease Cas1, N-terminal domain"/>
    <property type="match status" value="1"/>
</dbReference>
<reference evidence="12" key="3">
    <citation type="submission" date="2019-09" db="EMBL/GenBank/DDBJ databases">
        <title>Comparative genomic analysis of Lactobacillus helveticus.</title>
        <authorList>
            <person name="Zhang H."/>
            <person name="Chen Y."/>
            <person name="Zhong Z."/>
        </authorList>
    </citation>
    <scope>NUCLEOTIDE SEQUENCE</scope>
    <source>
        <strain evidence="12">IMAU50013</strain>
    </source>
</reference>
<evidence type="ECO:0000256" key="5">
    <source>
        <dbReference type="ARBA" id="ARBA00022842"/>
    </source>
</evidence>
<organism evidence="13">
    <name type="scientific">Lactobacillus helveticus</name>
    <name type="common">Lactobacillus suntoryeus</name>
    <dbReference type="NCBI Taxonomy" id="1587"/>
    <lineage>
        <taxon>Bacteria</taxon>
        <taxon>Bacillati</taxon>
        <taxon>Bacillota</taxon>
        <taxon>Bacilli</taxon>
        <taxon>Lactobacillales</taxon>
        <taxon>Lactobacillaceae</taxon>
        <taxon>Lactobacillus</taxon>
    </lineage>
</organism>
<dbReference type="GO" id="GO:0004520">
    <property type="term" value="F:DNA endonuclease activity"/>
    <property type="evidence" value="ECO:0007669"/>
    <property type="project" value="InterPro"/>
</dbReference>
<dbReference type="InterPro" id="IPR002729">
    <property type="entry name" value="CRISPR-assoc_Cas1"/>
</dbReference>
<dbReference type="InterPro" id="IPR042206">
    <property type="entry name" value="CRISPR-assoc_Cas1_C"/>
</dbReference>
<comment type="function">
    <text evidence="10">CRISPR (clustered regularly interspaced short palindromic repeat), is an adaptive immune system that provides protection against mobile genetic elements (viruses, transposable elements and conjugative plasmids). CRISPR clusters contain spacers, sequences complementary to antecedent mobile elements, and target invading nucleic acids. CRISPR clusters are transcribed and processed into CRISPR RNA (crRNA). Acts as a dsDNA endonuclease. Involved in the integration of spacer DNA into the CRISPR cassette.</text>
</comment>
<keyword evidence="4 10" id="KW-0378">Hydrolase</keyword>
<dbReference type="GO" id="GO:0046872">
    <property type="term" value="F:metal ion binding"/>
    <property type="evidence" value="ECO:0007669"/>
    <property type="project" value="UniProtKB-UniRule"/>
</dbReference>
<dbReference type="GO" id="GO:0051607">
    <property type="term" value="P:defense response to virus"/>
    <property type="evidence" value="ECO:0007669"/>
    <property type="project" value="UniProtKB-UniRule"/>
</dbReference>
<evidence type="ECO:0000313" key="12">
    <source>
        <dbReference type="EMBL" id="NRN91060.1"/>
    </source>
</evidence>
<dbReference type="PANTHER" id="PTHR34353">
    <property type="entry name" value="CRISPR-ASSOCIATED ENDONUCLEASE CAS1 1"/>
    <property type="match status" value="1"/>
</dbReference>
<comment type="cofactor">
    <cofactor evidence="10">
        <name>Mg(2+)</name>
        <dbReference type="ChEBI" id="CHEBI:18420"/>
    </cofactor>
    <cofactor evidence="10">
        <name>Mn(2+)</name>
        <dbReference type="ChEBI" id="CHEBI:29035"/>
    </cofactor>
</comment>
<keyword evidence="5 10" id="KW-0460">Magnesium</keyword>
<dbReference type="AlphaFoldDB" id="A0A2X0Q4Y6"/>
<dbReference type="EMBL" id="WCGB01000007">
    <property type="protein sequence ID" value="NRN91060.1"/>
    <property type="molecule type" value="Genomic_DNA"/>
</dbReference>
<dbReference type="InterPro" id="IPR050646">
    <property type="entry name" value="Cas1"/>
</dbReference>
<reference evidence="13" key="2">
    <citation type="submission" date="2018-01" db="EMBL/GenBank/DDBJ databases">
        <authorList>
            <person name="Gaut B.S."/>
            <person name="Morton B.R."/>
            <person name="Clegg M.T."/>
            <person name="Duvall M.R."/>
        </authorList>
    </citation>
    <scope>NUCLEOTIDE SEQUENCE</scope>
    <source>
        <strain evidence="13">Lactobacillus helveticus</strain>
    </source>
</reference>
<evidence type="ECO:0000313" key="13">
    <source>
        <dbReference type="EMBL" id="SPB27190.1"/>
    </source>
</evidence>
<dbReference type="InterPro" id="IPR019856">
    <property type="entry name" value="CRISPR-assoc_Cas1_DVULG"/>
</dbReference>
<name>A0A2X0Q4Y6_LACHE</name>
<dbReference type="GO" id="GO:0016787">
    <property type="term" value="F:hydrolase activity"/>
    <property type="evidence" value="ECO:0007669"/>
    <property type="project" value="UniProtKB-KW"/>
</dbReference>
<dbReference type="GO" id="GO:0043571">
    <property type="term" value="P:maintenance of CRISPR repeat elements"/>
    <property type="evidence" value="ECO:0007669"/>
    <property type="project" value="UniProtKB-UniRule"/>
</dbReference>
<evidence type="ECO:0000256" key="7">
    <source>
        <dbReference type="ARBA" id="ARBA00023125"/>
    </source>
</evidence>
<accession>A0A2X0Q4Y6</accession>
<keyword evidence="3 10" id="KW-0255">Endonuclease</keyword>
<feature type="binding site" evidence="10">
    <location>
        <position position="234"/>
    </location>
    <ligand>
        <name>Mn(2+)</name>
        <dbReference type="ChEBI" id="CHEBI:29035"/>
    </ligand>
</feature>
<keyword evidence="1 10" id="KW-0540">Nuclease</keyword>
<dbReference type="EMBL" id="OGTV01000129">
    <property type="protein sequence ID" value="SPB27190.1"/>
    <property type="molecule type" value="Genomic_DNA"/>
</dbReference>
<dbReference type="Proteomes" id="UP000063930">
    <property type="component" value="Chromosome"/>
</dbReference>
<evidence type="ECO:0000256" key="8">
    <source>
        <dbReference type="ARBA" id="ARBA00023211"/>
    </source>
</evidence>
<evidence type="ECO:0000256" key="1">
    <source>
        <dbReference type="ARBA" id="ARBA00022722"/>
    </source>
</evidence>
<keyword evidence="8 10" id="KW-0464">Manganese</keyword>
<dbReference type="EMBL" id="CP012381">
    <property type="protein sequence ID" value="ALI52183.1"/>
    <property type="molecule type" value="Genomic_DNA"/>
</dbReference>
<dbReference type="NCBIfam" id="TIGR03640">
    <property type="entry name" value="cas1_DVULG"/>
    <property type="match status" value="1"/>
</dbReference>
<feature type="binding site" evidence="10">
    <location>
        <position position="166"/>
    </location>
    <ligand>
        <name>Mn(2+)</name>
        <dbReference type="ChEBI" id="CHEBI:29035"/>
    </ligand>
</feature>
<dbReference type="PANTHER" id="PTHR34353:SF2">
    <property type="entry name" value="CRISPR-ASSOCIATED ENDONUCLEASE CAS1 1"/>
    <property type="match status" value="1"/>
</dbReference>
<reference evidence="11 14" key="1">
    <citation type="submission" date="2015-08" db="EMBL/GenBank/DDBJ databases">
        <title>Complete genome sequence of Lactobacillus helveticus CAUH18, a probiotic strain originated from koumiss.</title>
        <authorList>
            <person name="Yang Y."/>
            <person name="Hao Y."/>
        </authorList>
    </citation>
    <scope>NUCLEOTIDE SEQUENCE [LARGE SCALE GENOMIC DNA]</scope>
    <source>
        <strain evidence="11 14">CAUH18</strain>
    </source>
</reference>
<dbReference type="RefSeq" id="WP_014563207.1">
    <property type="nucleotide sequence ID" value="NZ_CP012381.1"/>
</dbReference>
<dbReference type="HAMAP" id="MF_01470">
    <property type="entry name" value="Cas1"/>
    <property type="match status" value="1"/>
</dbReference>
<evidence type="ECO:0000256" key="9">
    <source>
        <dbReference type="ARBA" id="ARBA00038592"/>
    </source>
</evidence>
<evidence type="ECO:0000256" key="2">
    <source>
        <dbReference type="ARBA" id="ARBA00022723"/>
    </source>
</evidence>
<sequence length="343" mass="39204">MRQLLNTLYINTPDSYLSSDGNNVVVKIKNNAVGRLPLQNFEAIVTFGYSGVSPSLMQKCLEQDISISFLSRTGRLKGRVVGEPTGNVYLRKTQFFNSENDAASLLIAKNMIIGKVYNHRWIIERFIRDHGMQIDRDKFKSISENLKNGLKDLQQVDTIDSLRGLEGSLANGYFSVFDDMIINQKDDFFYHGRSRRPPLDRLNALLSFSYSLLANECADALTTNGLDPYEGFMHVDRPGRKSLALDLMEELRGVIADRFVLRLVNKKEIHASDFVCKADGAYLLTDDARKSFLAKWQDNKISELEHPFLKEKIEWGLVPFAQAQLLARYLRGDLDEYPPFMWK</sequence>
<evidence type="ECO:0000256" key="3">
    <source>
        <dbReference type="ARBA" id="ARBA00022759"/>
    </source>
</evidence>
<comment type="subunit">
    <text evidence="9 10">Homodimer, forms a heterotetramer with a Cas2 homodimer.</text>
</comment>
<evidence type="ECO:0000256" key="4">
    <source>
        <dbReference type="ARBA" id="ARBA00022801"/>
    </source>
</evidence>
<protein>
    <recommendedName>
        <fullName evidence="10">CRISPR-associated endonuclease Cas1</fullName>
        <ecNumber evidence="10">3.1.-.-</ecNumber>
    </recommendedName>
</protein>